<dbReference type="FunFam" id="3.40.50.720:FF:000094">
    <property type="entry name" value="Bifunctional protein FolD"/>
    <property type="match status" value="1"/>
</dbReference>
<evidence type="ECO:0000256" key="2">
    <source>
        <dbReference type="ARBA" id="ARBA00011738"/>
    </source>
</evidence>
<dbReference type="Proteomes" id="UP000809243">
    <property type="component" value="Unassembled WGS sequence"/>
</dbReference>
<dbReference type="CDD" id="cd01080">
    <property type="entry name" value="NAD_bind_m-THF_DH_Cyclohyd"/>
    <property type="match status" value="1"/>
</dbReference>
<comment type="catalytic activity">
    <reaction evidence="12">
        <text>(6R)-5,10-methylene-5,6,7,8-tetrahydrofolate + NADP(+) = (6R)-5,10-methenyltetrahydrofolate + NADPH</text>
        <dbReference type="Rhea" id="RHEA:22812"/>
        <dbReference type="ChEBI" id="CHEBI:15636"/>
        <dbReference type="ChEBI" id="CHEBI:57455"/>
        <dbReference type="ChEBI" id="CHEBI:57783"/>
        <dbReference type="ChEBI" id="CHEBI:58349"/>
        <dbReference type="EC" id="1.5.1.5"/>
    </reaction>
</comment>
<evidence type="ECO:0000256" key="6">
    <source>
        <dbReference type="ARBA" id="ARBA00022801"/>
    </source>
</evidence>
<dbReference type="AlphaFoldDB" id="A0A939C6I8"/>
<dbReference type="InterPro" id="IPR020631">
    <property type="entry name" value="THF_DH/CycHdrlase_NAD-bd_dom"/>
</dbReference>
<dbReference type="GO" id="GO:0000105">
    <property type="term" value="P:L-histidine biosynthetic process"/>
    <property type="evidence" value="ECO:0007669"/>
    <property type="project" value="UniProtKB-KW"/>
</dbReference>
<dbReference type="InterPro" id="IPR036291">
    <property type="entry name" value="NAD(P)-bd_dom_sf"/>
</dbReference>
<comment type="caution">
    <text evidence="12">Lacks conserved residue(s) required for the propagation of feature annotation.</text>
</comment>
<keyword evidence="5 12" id="KW-0658">Purine biosynthesis</keyword>
<evidence type="ECO:0000313" key="15">
    <source>
        <dbReference type="EMBL" id="MBN2067488.1"/>
    </source>
</evidence>
<keyword evidence="4 12" id="KW-0028">Amino-acid biosynthesis</keyword>
<keyword evidence="6 12" id="KW-0378">Hydrolase</keyword>
<dbReference type="HAMAP" id="MF_01576">
    <property type="entry name" value="THF_DHG_CYH"/>
    <property type="match status" value="1"/>
</dbReference>
<dbReference type="PANTHER" id="PTHR48099:SF5">
    <property type="entry name" value="C-1-TETRAHYDROFOLATE SYNTHASE, CYTOPLASMIC"/>
    <property type="match status" value="1"/>
</dbReference>
<evidence type="ECO:0000256" key="8">
    <source>
        <dbReference type="ARBA" id="ARBA00023002"/>
    </source>
</evidence>
<feature type="binding site" evidence="12">
    <location>
        <begin position="165"/>
        <end position="167"/>
    </location>
    <ligand>
        <name>NADP(+)</name>
        <dbReference type="ChEBI" id="CHEBI:58349"/>
    </ligand>
</feature>
<keyword evidence="8 12" id="KW-0560">Oxidoreductase</keyword>
<proteinExistence type="inferred from homology"/>
<comment type="subunit">
    <text evidence="2 12">Homodimer.</text>
</comment>
<evidence type="ECO:0000256" key="3">
    <source>
        <dbReference type="ARBA" id="ARBA00022563"/>
    </source>
</evidence>
<keyword evidence="9 12" id="KW-0368">Histidine biosynthesis</keyword>
<accession>A0A939C6I8</accession>
<dbReference type="GO" id="GO:0006164">
    <property type="term" value="P:purine nucleotide biosynthetic process"/>
    <property type="evidence" value="ECO:0007669"/>
    <property type="project" value="UniProtKB-KW"/>
</dbReference>
<dbReference type="GO" id="GO:0004488">
    <property type="term" value="F:methylenetetrahydrofolate dehydrogenase (NADP+) activity"/>
    <property type="evidence" value="ECO:0007669"/>
    <property type="project" value="UniProtKB-UniRule"/>
</dbReference>
<feature type="domain" description="Tetrahydrofolate dehydrogenase/cyclohydrolase catalytic" evidence="13">
    <location>
        <begin position="6"/>
        <end position="120"/>
    </location>
</feature>
<dbReference type="PRINTS" id="PR00085">
    <property type="entry name" value="THFDHDRGNASE"/>
</dbReference>
<protein>
    <recommendedName>
        <fullName evidence="12">Bifunctional protein FolD</fullName>
    </recommendedName>
    <domain>
        <recommendedName>
            <fullName evidence="12">Methylenetetrahydrofolate dehydrogenase</fullName>
            <ecNumber evidence="12">1.5.1.5</ecNumber>
        </recommendedName>
    </domain>
    <domain>
        <recommendedName>
            <fullName evidence="12">Methenyltetrahydrofolate cyclohydrolase</fullName>
            <ecNumber evidence="12">3.5.4.9</ecNumber>
        </recommendedName>
    </domain>
</protein>
<evidence type="ECO:0000256" key="10">
    <source>
        <dbReference type="ARBA" id="ARBA00023167"/>
    </source>
</evidence>
<evidence type="ECO:0000256" key="5">
    <source>
        <dbReference type="ARBA" id="ARBA00022755"/>
    </source>
</evidence>
<dbReference type="GO" id="GO:0004477">
    <property type="term" value="F:methenyltetrahydrofolate cyclohydrolase activity"/>
    <property type="evidence" value="ECO:0007669"/>
    <property type="project" value="UniProtKB-UniRule"/>
</dbReference>
<dbReference type="GO" id="GO:0035999">
    <property type="term" value="P:tetrahydrofolate interconversion"/>
    <property type="evidence" value="ECO:0007669"/>
    <property type="project" value="UniProtKB-UniRule"/>
</dbReference>
<dbReference type="InterPro" id="IPR000672">
    <property type="entry name" value="THF_DH/CycHdrlase"/>
</dbReference>
<dbReference type="Gene3D" id="3.40.50.720">
    <property type="entry name" value="NAD(P)-binding Rossmann-like Domain"/>
    <property type="match status" value="1"/>
</dbReference>
<dbReference type="PANTHER" id="PTHR48099">
    <property type="entry name" value="C-1-TETRAHYDROFOLATE SYNTHASE, CYTOPLASMIC-RELATED"/>
    <property type="match status" value="1"/>
</dbReference>
<gene>
    <name evidence="12" type="primary">folD</name>
    <name evidence="15" type="ORF">JW744_03400</name>
</gene>
<dbReference type="PROSITE" id="PS00767">
    <property type="entry name" value="THF_DHG_CYH_2"/>
    <property type="match status" value="1"/>
</dbReference>
<evidence type="ECO:0000256" key="9">
    <source>
        <dbReference type="ARBA" id="ARBA00023102"/>
    </source>
</evidence>
<organism evidence="15 16">
    <name type="scientific">Candidatus Iainarchaeum sp</name>
    <dbReference type="NCBI Taxonomy" id="3101447"/>
    <lineage>
        <taxon>Archaea</taxon>
        <taxon>Candidatus Iainarchaeota</taxon>
        <taxon>Candidatus Iainarchaeia</taxon>
        <taxon>Candidatus Iainarchaeales</taxon>
        <taxon>Candidatus Iainarchaeaceae</taxon>
        <taxon>Candidatus Iainarchaeum</taxon>
    </lineage>
</organism>
<dbReference type="FunFam" id="3.40.50.10860:FF:000005">
    <property type="entry name" value="C-1-tetrahydrofolate synthase, cytoplasmic, putative"/>
    <property type="match status" value="1"/>
</dbReference>
<sequence>MPGKLIDGIEQASKITESVKNEVSLLQKQGIKPRLAVVLAGENAASKLYVEKKRQACEKAGVAFELVKFPETVKEEVVLEAIIKLNKDAQVNAILVQLPLPKGISQERVLNEVFPLKDVDGFTSANLGMLAYGNEQLVACTAKGIVKLIESTGTKIEGKNACIVNHSVVVGKPLSLMLLNRNATVTVCHEFTKDLAFQTRQADILVTAVGKPGLVKAGMVKKGAIVIDAGIAKKDGKTLGDADFEAVKKDASFITPVPGGVGPMTVACLLENTVLAAKLQRKG</sequence>
<evidence type="ECO:0000259" key="14">
    <source>
        <dbReference type="Pfam" id="PF02882"/>
    </source>
</evidence>
<dbReference type="Gene3D" id="3.40.50.10860">
    <property type="entry name" value="Leucine Dehydrogenase, chain A, domain 1"/>
    <property type="match status" value="1"/>
</dbReference>
<name>A0A939C6I8_9ARCH</name>
<evidence type="ECO:0000259" key="13">
    <source>
        <dbReference type="Pfam" id="PF00763"/>
    </source>
</evidence>
<reference evidence="15" key="1">
    <citation type="submission" date="2021-01" db="EMBL/GenBank/DDBJ databases">
        <title>Active Sulfur Cycling in an Early Earth Analoge.</title>
        <authorList>
            <person name="Hahn C.R."/>
            <person name="Youssef N.H."/>
            <person name="Elshahed M."/>
        </authorList>
    </citation>
    <scope>NUCLEOTIDE SEQUENCE</scope>
    <source>
        <strain evidence="15">Zod_Metabat.1151</strain>
    </source>
</reference>
<dbReference type="Pfam" id="PF00763">
    <property type="entry name" value="THF_DHG_CYH"/>
    <property type="match status" value="1"/>
</dbReference>
<comment type="pathway">
    <text evidence="1 12">One-carbon metabolism; tetrahydrofolate interconversion.</text>
</comment>
<comment type="function">
    <text evidence="12">Catalyzes the oxidation of 5,10-methylenetetrahydrofolate to 5,10-methenyltetrahydrofolate and then the hydrolysis of 5,10-methenyltetrahydrofolate to 10-formyltetrahydrofolate.</text>
</comment>
<comment type="caution">
    <text evidence="15">The sequence shown here is derived from an EMBL/GenBank/DDBJ whole genome shotgun (WGS) entry which is preliminary data.</text>
</comment>
<dbReference type="EC" id="3.5.4.9" evidence="12"/>
<keyword evidence="10 12" id="KW-0486">Methionine biosynthesis</keyword>
<dbReference type="GO" id="GO:0005829">
    <property type="term" value="C:cytosol"/>
    <property type="evidence" value="ECO:0007669"/>
    <property type="project" value="TreeGrafter"/>
</dbReference>
<evidence type="ECO:0000313" key="16">
    <source>
        <dbReference type="Proteomes" id="UP000809243"/>
    </source>
</evidence>
<evidence type="ECO:0000256" key="7">
    <source>
        <dbReference type="ARBA" id="ARBA00022857"/>
    </source>
</evidence>
<evidence type="ECO:0000256" key="1">
    <source>
        <dbReference type="ARBA" id="ARBA00004777"/>
    </source>
</evidence>
<dbReference type="Pfam" id="PF02882">
    <property type="entry name" value="THF_DHG_CYH_C"/>
    <property type="match status" value="1"/>
</dbReference>
<evidence type="ECO:0000256" key="12">
    <source>
        <dbReference type="HAMAP-Rule" id="MF_01576"/>
    </source>
</evidence>
<keyword evidence="11 12" id="KW-0511">Multifunctional enzyme</keyword>
<dbReference type="GO" id="GO:0009086">
    <property type="term" value="P:methionine biosynthetic process"/>
    <property type="evidence" value="ECO:0007669"/>
    <property type="project" value="UniProtKB-KW"/>
</dbReference>
<dbReference type="SUPFAM" id="SSF53223">
    <property type="entry name" value="Aminoacid dehydrogenase-like, N-terminal domain"/>
    <property type="match status" value="1"/>
</dbReference>
<evidence type="ECO:0000256" key="11">
    <source>
        <dbReference type="ARBA" id="ARBA00023268"/>
    </source>
</evidence>
<keyword evidence="3 12" id="KW-0554">One-carbon metabolism</keyword>
<dbReference type="InterPro" id="IPR020630">
    <property type="entry name" value="THF_DH/CycHdrlase_cat_dom"/>
</dbReference>
<comment type="similarity">
    <text evidence="12">Belongs to the tetrahydrofolate dehydrogenase/cyclohydrolase family.</text>
</comment>
<evidence type="ECO:0000256" key="4">
    <source>
        <dbReference type="ARBA" id="ARBA00022605"/>
    </source>
</evidence>
<dbReference type="EMBL" id="JAFGDB010000056">
    <property type="protein sequence ID" value="MBN2067488.1"/>
    <property type="molecule type" value="Genomic_DNA"/>
</dbReference>
<dbReference type="InterPro" id="IPR020867">
    <property type="entry name" value="THF_DH/CycHdrlase_CS"/>
</dbReference>
<dbReference type="EC" id="1.5.1.5" evidence="12"/>
<dbReference type="SUPFAM" id="SSF51735">
    <property type="entry name" value="NAD(P)-binding Rossmann-fold domains"/>
    <property type="match status" value="1"/>
</dbReference>
<feature type="domain" description="Tetrahydrofolate dehydrogenase/cyclohydrolase NAD(P)-binding" evidence="14">
    <location>
        <begin position="139"/>
        <end position="280"/>
    </location>
</feature>
<feature type="binding site" evidence="12">
    <location>
        <position position="231"/>
    </location>
    <ligand>
        <name>NADP(+)</name>
        <dbReference type="ChEBI" id="CHEBI:58349"/>
    </ligand>
</feature>
<comment type="catalytic activity">
    <reaction evidence="12">
        <text>(6R)-5,10-methenyltetrahydrofolate + H2O = (6R)-10-formyltetrahydrofolate + H(+)</text>
        <dbReference type="Rhea" id="RHEA:23700"/>
        <dbReference type="ChEBI" id="CHEBI:15377"/>
        <dbReference type="ChEBI" id="CHEBI:15378"/>
        <dbReference type="ChEBI" id="CHEBI:57455"/>
        <dbReference type="ChEBI" id="CHEBI:195366"/>
        <dbReference type="EC" id="3.5.4.9"/>
    </reaction>
</comment>
<dbReference type="InterPro" id="IPR046346">
    <property type="entry name" value="Aminoacid_DH-like_N_sf"/>
</dbReference>
<keyword evidence="7 12" id="KW-0521">NADP</keyword>